<accession>A0AAV2INJ9</accession>
<dbReference type="AlphaFoldDB" id="A0AAV2INJ9"/>
<proteinExistence type="predicted"/>
<dbReference type="EMBL" id="CAXITT010001595">
    <property type="protein sequence ID" value="CAL1548717.1"/>
    <property type="molecule type" value="Genomic_DNA"/>
</dbReference>
<comment type="caution">
    <text evidence="2">The sequence shown here is derived from an EMBL/GenBank/DDBJ whole genome shotgun (WGS) entry which is preliminary data.</text>
</comment>
<keyword evidence="3" id="KW-1185">Reference proteome</keyword>
<sequence length="306" mass="33552">MLCDTSRVQGSINMFYPETNVWSNGATGHVYFNGTEYSPTCGWKLILSSAMELTSVELQDAETIGYQDNYIFILQSKHYVTGGRDCPIILHGQFNSQWHEVFVTWYCVCNESTGGVCQNVSWELPNFTINSTPGSTGRPLTWSDSPTAPGTSQTFPDMTPRPTYQPPPSNLVPTTTARPGAIGTPTATTAMASLMQTTKRTTDTATNWPQISVEDIYRQAGSSGPCRKLLNRVGRLCYHGTLYTLMKNVSNFVDCCSICCSLGACQGVNFYQAAGQCQLVYESVTRSSDQLTVASECAFWRVTSSA</sequence>
<feature type="compositionally biased region" description="Polar residues" evidence="1">
    <location>
        <begin position="142"/>
        <end position="156"/>
    </location>
</feature>
<evidence type="ECO:0000313" key="2">
    <source>
        <dbReference type="EMBL" id="CAL1548717.1"/>
    </source>
</evidence>
<reference evidence="2 3" key="1">
    <citation type="submission" date="2024-04" db="EMBL/GenBank/DDBJ databases">
        <authorList>
            <consortium name="Genoscope - CEA"/>
            <person name="William W."/>
        </authorList>
    </citation>
    <scope>NUCLEOTIDE SEQUENCE [LARGE SCALE GENOMIC DNA]</scope>
</reference>
<protein>
    <recommendedName>
        <fullName evidence="4">Apple domain-containing protein</fullName>
    </recommendedName>
</protein>
<evidence type="ECO:0008006" key="4">
    <source>
        <dbReference type="Google" id="ProtNLM"/>
    </source>
</evidence>
<dbReference type="Proteomes" id="UP001497497">
    <property type="component" value="Unassembled WGS sequence"/>
</dbReference>
<name>A0AAV2INJ9_LYMST</name>
<evidence type="ECO:0000313" key="3">
    <source>
        <dbReference type="Proteomes" id="UP001497497"/>
    </source>
</evidence>
<evidence type="ECO:0000256" key="1">
    <source>
        <dbReference type="SAM" id="MobiDB-lite"/>
    </source>
</evidence>
<gene>
    <name evidence="2" type="ORF">GSLYS_00022034001</name>
</gene>
<feature type="region of interest" description="Disordered" evidence="1">
    <location>
        <begin position="134"/>
        <end position="162"/>
    </location>
</feature>
<organism evidence="2 3">
    <name type="scientific">Lymnaea stagnalis</name>
    <name type="common">Great pond snail</name>
    <name type="synonym">Helix stagnalis</name>
    <dbReference type="NCBI Taxonomy" id="6523"/>
    <lineage>
        <taxon>Eukaryota</taxon>
        <taxon>Metazoa</taxon>
        <taxon>Spiralia</taxon>
        <taxon>Lophotrochozoa</taxon>
        <taxon>Mollusca</taxon>
        <taxon>Gastropoda</taxon>
        <taxon>Heterobranchia</taxon>
        <taxon>Euthyneura</taxon>
        <taxon>Panpulmonata</taxon>
        <taxon>Hygrophila</taxon>
        <taxon>Lymnaeoidea</taxon>
        <taxon>Lymnaeidae</taxon>
        <taxon>Lymnaea</taxon>
    </lineage>
</organism>